<organism evidence="1 2">
    <name type="scientific">Mycolicibacterium farcinogenes</name>
    <name type="common">Mycobacterium farcinogenes</name>
    <dbReference type="NCBI Taxonomy" id="1802"/>
    <lineage>
        <taxon>Bacteria</taxon>
        <taxon>Bacillati</taxon>
        <taxon>Actinomycetota</taxon>
        <taxon>Actinomycetes</taxon>
        <taxon>Mycobacteriales</taxon>
        <taxon>Mycobacteriaceae</taxon>
        <taxon>Mycolicibacterium</taxon>
    </lineage>
</organism>
<evidence type="ECO:0000313" key="2">
    <source>
        <dbReference type="Proteomes" id="UP000825598"/>
    </source>
</evidence>
<sequence>MIELSAIRREAGVTQAKMAARLDTTQSSVSQLERRGDVLLSTLSEYLNVLGARARITVAMGDLTFTYDLTERQQ</sequence>
<keyword evidence="2" id="KW-1185">Reference proteome</keyword>
<protein>
    <submittedName>
        <fullName evidence="1">Helix-turn-helix domain-containing protein</fullName>
    </submittedName>
</protein>
<accession>A0ACD1FD94</accession>
<evidence type="ECO:0000313" key="1">
    <source>
        <dbReference type="EMBL" id="QZH65039.1"/>
    </source>
</evidence>
<dbReference type="EMBL" id="CP081673">
    <property type="protein sequence ID" value="QZH65039.1"/>
    <property type="molecule type" value="Genomic_DNA"/>
</dbReference>
<gene>
    <name evidence="1" type="ORF">K6L26_24025</name>
</gene>
<proteinExistence type="predicted"/>
<name>A0ACD1FD94_MYCFR</name>
<reference evidence="1" key="1">
    <citation type="submission" date="2021-07" db="EMBL/GenBank/DDBJ databases">
        <title>Complete Genome Sequences of Mycobacterium farcinogenes Isolated from Clinical Specimens from Patients in Thailand.</title>
        <authorList>
            <person name="Sodsai P."/>
        </authorList>
    </citation>
    <scope>NUCLEOTIDE SEQUENCE</scope>
    <source>
        <strain evidence="1">BKK/CU-MFGFA-001</strain>
    </source>
</reference>
<dbReference type="Proteomes" id="UP000825598">
    <property type="component" value="Chromosome"/>
</dbReference>